<dbReference type="AlphaFoldDB" id="A0A816L4M8"/>
<organism evidence="2">
    <name type="scientific">Brassica napus</name>
    <name type="common">Rape</name>
    <dbReference type="NCBI Taxonomy" id="3708"/>
    <lineage>
        <taxon>Eukaryota</taxon>
        <taxon>Viridiplantae</taxon>
        <taxon>Streptophyta</taxon>
        <taxon>Embryophyta</taxon>
        <taxon>Tracheophyta</taxon>
        <taxon>Spermatophyta</taxon>
        <taxon>Magnoliopsida</taxon>
        <taxon>eudicotyledons</taxon>
        <taxon>Gunneridae</taxon>
        <taxon>Pentapetalae</taxon>
        <taxon>rosids</taxon>
        <taxon>malvids</taxon>
        <taxon>Brassicales</taxon>
        <taxon>Brassicaceae</taxon>
        <taxon>Brassiceae</taxon>
        <taxon>Brassica</taxon>
    </lineage>
</organism>
<evidence type="ECO:0000256" key="1">
    <source>
        <dbReference type="SAM" id="MobiDB-lite"/>
    </source>
</evidence>
<sequence length="148" mass="16415">GTQRQIPSFQRPQHQQEDCRLFCDCEINRKVHCFASAIMVKRFEMRSCVRAHIGDPCSHFDVIFPSVYGCRCSAKQGLSRMDIIDLRILRRQHQMNSRAPLPSVSDGISKTGGDDSGPSGVVGGDAGDRARKAAEYLESDEAKRSKSG</sequence>
<accession>A0A816L4M8</accession>
<proteinExistence type="predicted"/>
<feature type="non-terminal residue" evidence="2">
    <location>
        <position position="1"/>
    </location>
</feature>
<evidence type="ECO:0000313" key="2">
    <source>
        <dbReference type="EMBL" id="CAF1931222.1"/>
    </source>
</evidence>
<gene>
    <name evidence="2" type="ORF">DARMORV10_C05P40880.1</name>
</gene>
<feature type="region of interest" description="Disordered" evidence="1">
    <location>
        <begin position="95"/>
        <end position="128"/>
    </location>
</feature>
<protein>
    <submittedName>
        <fullName evidence="2">(rape) hypothetical protein</fullName>
    </submittedName>
</protein>
<reference evidence="2" key="1">
    <citation type="submission" date="2021-01" db="EMBL/GenBank/DDBJ databases">
        <authorList>
            <consortium name="Genoscope - CEA"/>
            <person name="William W."/>
        </authorList>
    </citation>
    <scope>NUCLEOTIDE SEQUENCE</scope>
</reference>
<dbReference type="EMBL" id="HG994369">
    <property type="protein sequence ID" value="CAF1931222.1"/>
    <property type="molecule type" value="Genomic_DNA"/>
</dbReference>
<name>A0A816L4M8_BRANA</name>
<dbReference type="Proteomes" id="UP001295469">
    <property type="component" value="Chromosome C05"/>
</dbReference>